<dbReference type="GO" id="GO:0008725">
    <property type="term" value="F:DNA-3-methyladenine glycosylase activity"/>
    <property type="evidence" value="ECO:0007669"/>
    <property type="project" value="InterPro"/>
</dbReference>
<evidence type="ECO:0000256" key="1">
    <source>
        <dbReference type="PIRSR" id="PIRSR605019-1"/>
    </source>
</evidence>
<evidence type="ECO:0000313" key="4">
    <source>
        <dbReference type="Proteomes" id="UP000636709"/>
    </source>
</evidence>
<feature type="binding site" evidence="1">
    <location>
        <position position="135"/>
    </location>
    <ligand>
        <name>Zn(2+)</name>
        <dbReference type="ChEBI" id="CHEBI:29105"/>
    </ligand>
</feature>
<accession>A0A835AGU0</accession>
<evidence type="ECO:0000256" key="2">
    <source>
        <dbReference type="SAM" id="MobiDB-lite"/>
    </source>
</evidence>
<dbReference type="InterPro" id="IPR005019">
    <property type="entry name" value="Adenine_glyco"/>
</dbReference>
<dbReference type="GO" id="GO:0006284">
    <property type="term" value="P:base-excision repair"/>
    <property type="evidence" value="ECO:0007669"/>
    <property type="project" value="InterPro"/>
</dbReference>
<dbReference type="Pfam" id="PF03352">
    <property type="entry name" value="Adenine_glyco"/>
    <property type="match status" value="1"/>
</dbReference>
<dbReference type="Proteomes" id="UP000636709">
    <property type="component" value="Unassembled WGS sequence"/>
</dbReference>
<evidence type="ECO:0000313" key="3">
    <source>
        <dbReference type="EMBL" id="KAF8654329.1"/>
    </source>
</evidence>
<dbReference type="InterPro" id="IPR011257">
    <property type="entry name" value="DNA_glycosylase"/>
</dbReference>
<sequence>MLTTAHSRQHHHAFEKSPSSHLKNLDRKLQQAMNHATSKYMQRIYPLAGIQRSSSNLTLSSLSLSQNSNDSSLSSSNSSWEPKVPLLYGGTFSPWGDVLVSLEMRREDDDKATHHDVEGGEEDFDCSEPGSQHRCSWITKNSDEAYVQFHDECWGVPVYSDNRLFELLSLSGMLIDHNWTEILKRRDMYREVFADFDPSTVARMDDDTIAEISANKELKLAECRVRCIVENAKCIQKVGKEFGSFSGYMWGHVNHRPVVGKYRHHKYIPFRTPKSEAVSKDLVRRGFRLVGPVIVYSFMQAAGMAIDHLVDCFRFKDCVRLAERSWGITNVAA</sequence>
<dbReference type="PANTHER" id="PTHR31116">
    <property type="entry name" value="OS04G0501200 PROTEIN"/>
    <property type="match status" value="1"/>
</dbReference>
<reference evidence="3" key="1">
    <citation type="submission" date="2020-07" db="EMBL/GenBank/DDBJ databases">
        <title>Genome sequence and genetic diversity analysis of an under-domesticated orphan crop, white fonio (Digitaria exilis).</title>
        <authorList>
            <person name="Bennetzen J.L."/>
            <person name="Chen S."/>
            <person name="Ma X."/>
            <person name="Wang X."/>
            <person name="Yssel A.E.J."/>
            <person name="Chaluvadi S.R."/>
            <person name="Johnson M."/>
            <person name="Gangashetty P."/>
            <person name="Hamidou F."/>
            <person name="Sanogo M.D."/>
            <person name="Zwaenepoel A."/>
            <person name="Wallace J."/>
            <person name="Van De Peer Y."/>
            <person name="Van Deynze A."/>
        </authorList>
    </citation>
    <scope>NUCLEOTIDE SEQUENCE</scope>
    <source>
        <tissue evidence="3">Leaves</tissue>
    </source>
</reference>
<feature type="binding site" evidence="1">
    <location>
        <position position="150"/>
    </location>
    <ligand>
        <name>Zn(2+)</name>
        <dbReference type="ChEBI" id="CHEBI:29105"/>
    </ligand>
</feature>
<dbReference type="OrthoDB" id="3941538at2759"/>
<comment type="caution">
    <text evidence="3">The sequence shown here is derived from an EMBL/GenBank/DDBJ whole genome shotgun (WGS) entry which is preliminary data.</text>
</comment>
<dbReference type="EMBL" id="JACEFO010002615">
    <property type="protein sequence ID" value="KAF8654329.1"/>
    <property type="molecule type" value="Genomic_DNA"/>
</dbReference>
<organism evidence="3 4">
    <name type="scientific">Digitaria exilis</name>
    <dbReference type="NCBI Taxonomy" id="1010633"/>
    <lineage>
        <taxon>Eukaryota</taxon>
        <taxon>Viridiplantae</taxon>
        <taxon>Streptophyta</taxon>
        <taxon>Embryophyta</taxon>
        <taxon>Tracheophyta</taxon>
        <taxon>Spermatophyta</taxon>
        <taxon>Magnoliopsida</taxon>
        <taxon>Liliopsida</taxon>
        <taxon>Poales</taxon>
        <taxon>Poaceae</taxon>
        <taxon>PACMAD clade</taxon>
        <taxon>Panicoideae</taxon>
        <taxon>Panicodae</taxon>
        <taxon>Paniceae</taxon>
        <taxon>Anthephorinae</taxon>
        <taxon>Digitaria</taxon>
    </lineage>
</organism>
<dbReference type="GO" id="GO:0046872">
    <property type="term" value="F:metal ion binding"/>
    <property type="evidence" value="ECO:0007669"/>
    <property type="project" value="UniProtKB-KW"/>
</dbReference>
<proteinExistence type="predicted"/>
<feature type="region of interest" description="Disordered" evidence="2">
    <location>
        <begin position="1"/>
        <end position="23"/>
    </location>
</feature>
<keyword evidence="4" id="KW-1185">Reference proteome</keyword>
<keyword evidence="1" id="KW-0862">Zinc</keyword>
<dbReference type="SUPFAM" id="SSF48150">
    <property type="entry name" value="DNA-glycosylase"/>
    <property type="match status" value="1"/>
</dbReference>
<protein>
    <recommendedName>
        <fullName evidence="5">DNA-3-methyladenine glycosylase I</fullName>
    </recommendedName>
</protein>
<feature type="binding site" evidence="1">
    <location>
        <position position="312"/>
    </location>
    <ligand>
        <name>Zn(2+)</name>
        <dbReference type="ChEBI" id="CHEBI:29105"/>
    </ligand>
</feature>
<name>A0A835AGU0_9POAL</name>
<dbReference type="PANTHER" id="PTHR31116:SF29">
    <property type="entry name" value="DNA GLYCOSYLASE SUPERFAMILY PROTEIN"/>
    <property type="match status" value="1"/>
</dbReference>
<evidence type="ECO:0008006" key="5">
    <source>
        <dbReference type="Google" id="ProtNLM"/>
    </source>
</evidence>
<dbReference type="Gene3D" id="1.10.340.30">
    <property type="entry name" value="Hypothetical protein, domain 2"/>
    <property type="match status" value="1"/>
</dbReference>
<dbReference type="AlphaFoldDB" id="A0A835AGU0"/>
<feature type="binding site" evidence="1">
    <location>
        <position position="308"/>
    </location>
    <ligand>
        <name>Zn(2+)</name>
        <dbReference type="ChEBI" id="CHEBI:29105"/>
    </ligand>
</feature>
<gene>
    <name evidence="3" type="ORF">HU200_061508</name>
</gene>
<keyword evidence="1" id="KW-0479">Metal-binding</keyword>